<keyword evidence="3" id="KW-1185">Reference proteome</keyword>
<protein>
    <recommendedName>
        <fullName evidence="4">Phage integrase family protein</fullName>
    </recommendedName>
</protein>
<dbReference type="SUPFAM" id="SSF56349">
    <property type="entry name" value="DNA breaking-rejoining enzymes"/>
    <property type="match status" value="1"/>
</dbReference>
<keyword evidence="1" id="KW-0233">DNA recombination</keyword>
<dbReference type="InterPro" id="IPR011010">
    <property type="entry name" value="DNA_brk_join_enz"/>
</dbReference>
<organism evidence="2 3">
    <name type="scientific">Limimaricola litoreus</name>
    <dbReference type="NCBI Taxonomy" id="2955316"/>
    <lineage>
        <taxon>Bacteria</taxon>
        <taxon>Pseudomonadati</taxon>
        <taxon>Pseudomonadota</taxon>
        <taxon>Alphaproteobacteria</taxon>
        <taxon>Rhodobacterales</taxon>
        <taxon>Paracoccaceae</taxon>
        <taxon>Limimaricola</taxon>
    </lineage>
</organism>
<dbReference type="Gene3D" id="1.10.443.10">
    <property type="entry name" value="Intergrase catalytic core"/>
    <property type="match status" value="1"/>
</dbReference>
<dbReference type="GO" id="GO:0015074">
    <property type="term" value="P:DNA integration"/>
    <property type="evidence" value="ECO:0007669"/>
    <property type="project" value="InterPro"/>
</dbReference>
<dbReference type="Proteomes" id="UP001139477">
    <property type="component" value="Unassembled WGS sequence"/>
</dbReference>
<evidence type="ECO:0000313" key="3">
    <source>
        <dbReference type="Proteomes" id="UP001139477"/>
    </source>
</evidence>
<name>A0A9X2FNY0_9RHOB</name>
<dbReference type="GO" id="GO:0006310">
    <property type="term" value="P:DNA recombination"/>
    <property type="evidence" value="ECO:0007669"/>
    <property type="project" value="UniProtKB-KW"/>
</dbReference>
<dbReference type="AlphaFoldDB" id="A0A9X2FNY0"/>
<dbReference type="InterPro" id="IPR013762">
    <property type="entry name" value="Integrase-like_cat_sf"/>
</dbReference>
<accession>A0A9X2FNY0</accession>
<evidence type="ECO:0008006" key="4">
    <source>
        <dbReference type="Google" id="ProtNLM"/>
    </source>
</evidence>
<evidence type="ECO:0000256" key="1">
    <source>
        <dbReference type="ARBA" id="ARBA00023172"/>
    </source>
</evidence>
<comment type="caution">
    <text evidence="2">The sequence shown here is derived from an EMBL/GenBank/DDBJ whole genome shotgun (WGS) entry which is preliminary data.</text>
</comment>
<dbReference type="EMBL" id="JAMYXC010000155">
    <property type="protein sequence ID" value="MCP1168907.1"/>
    <property type="molecule type" value="Genomic_DNA"/>
</dbReference>
<gene>
    <name evidence="2" type="ORF">NHG85_10285</name>
</gene>
<evidence type="ECO:0000313" key="2">
    <source>
        <dbReference type="EMBL" id="MCP1168907.1"/>
    </source>
</evidence>
<proteinExistence type="predicted"/>
<dbReference type="GO" id="GO:0003677">
    <property type="term" value="F:DNA binding"/>
    <property type="evidence" value="ECO:0007669"/>
    <property type="project" value="InterPro"/>
</dbReference>
<reference evidence="2" key="1">
    <citation type="submission" date="2022-06" db="EMBL/GenBank/DDBJ databases">
        <title>Limimaricola sediminis sp. nov., isolated from an intertidal sediment.</title>
        <authorList>
            <person name="Shao X."/>
        </authorList>
    </citation>
    <scope>NUCLEOTIDE SEQUENCE</scope>
    <source>
        <strain evidence="2">ASW11-118</strain>
    </source>
</reference>
<sequence length="634" mass="70464">MTQHFSLSSETTTTARIDTMQDVADWVVAQAPNPEEPRKDNPVGYLLQALRTLVSHCAGAPLSTMPADPAWIEEHFPKVVKGVHPRPELGQSVGVYQKWRADLLRSIKKANGAEAEVKALRARKDGWADLIAAVQLHTTTHGGSIHPAALSPLTKLADIARRAGVEPRDLDQPDVLSRLEQGFRLPLDRQDARNGQDFLNKHAYIPELAAELPQAPVVTFPILRAYAPIPEHIDAFLVGMVETAAKREDKVMKKDSQGVVDTTKSGWLSALRHHVRTLPDCPAEPDLDYPRPITNLDGVNDAAALFEADHLYASIRRTAAVEHLPGTIIHVSAYDYYSAIMVVLSRNGLIDAETCWGIKDSEFMVDGKALAHGMTAANQAWCENLVQNPLARRRFRNLHRIMQAKANDLLPPEALAMPRSDAKQRAAYREFVTSQLTGTQFARLRQLGVCAAACAIEYAGRPIRKANCLGLRIHGSTRNFFTPTKHRPYYGFTLGAHETKAGKQETLTKLHDKLHGPQVLRWYLDVIRPLFEHAEASIYLFPGVTKPGQSLNHKTFDTWFQRAASDADMTMTFHLWRHGYASLLLAQDWGNLAHAAAMLGNTPAVCGRNYAWIDEQRLFLDGQQKMIASAEADQ</sequence>
<dbReference type="RefSeq" id="WP_253332107.1">
    <property type="nucleotide sequence ID" value="NZ_JAMYXC010000155.1"/>
</dbReference>